<dbReference type="Proteomes" id="UP000467841">
    <property type="component" value="Unassembled WGS sequence"/>
</dbReference>
<sequence>MEKEGRREDGVSSYLCIPFSFIHKILQSLLFKSLGLKSPPISNEEEETEVVKVSSRKIIVKQDPSSGKPGGTNKSRA</sequence>
<evidence type="ECO:0000256" key="2">
    <source>
        <dbReference type="ARBA" id="ARBA00022821"/>
    </source>
</evidence>
<comment type="caution">
    <text evidence="4">The sequence shown here is derived from an EMBL/GenBank/DDBJ whole genome shotgun (WGS) entry which is preliminary data.</text>
</comment>
<organism evidence="4 5">
    <name type="scientific">Microthlaspi erraticum</name>
    <dbReference type="NCBI Taxonomy" id="1685480"/>
    <lineage>
        <taxon>Eukaryota</taxon>
        <taxon>Viridiplantae</taxon>
        <taxon>Streptophyta</taxon>
        <taxon>Embryophyta</taxon>
        <taxon>Tracheophyta</taxon>
        <taxon>Spermatophyta</taxon>
        <taxon>Magnoliopsida</taxon>
        <taxon>eudicotyledons</taxon>
        <taxon>Gunneridae</taxon>
        <taxon>Pentapetalae</taxon>
        <taxon>rosids</taxon>
        <taxon>malvids</taxon>
        <taxon>Brassicales</taxon>
        <taxon>Brassicaceae</taxon>
        <taxon>Coluteocarpeae</taxon>
        <taxon>Microthlaspi</taxon>
    </lineage>
</organism>
<reference evidence="4" key="1">
    <citation type="submission" date="2020-01" db="EMBL/GenBank/DDBJ databases">
        <authorList>
            <person name="Mishra B."/>
        </authorList>
    </citation>
    <scope>NUCLEOTIDE SEQUENCE [LARGE SCALE GENOMIC DNA]</scope>
</reference>
<comment type="similarity">
    <text evidence="1">Belongs to the brassicaceae elicitor peptide family.</text>
</comment>
<evidence type="ECO:0000313" key="4">
    <source>
        <dbReference type="EMBL" id="CAA7027145.1"/>
    </source>
</evidence>
<evidence type="ECO:0000313" key="5">
    <source>
        <dbReference type="Proteomes" id="UP000467841"/>
    </source>
</evidence>
<evidence type="ECO:0000256" key="1">
    <source>
        <dbReference type="ARBA" id="ARBA00011021"/>
    </source>
</evidence>
<keyword evidence="5" id="KW-1185">Reference proteome</keyword>
<keyword evidence="2" id="KW-0611">Plant defense</keyword>
<dbReference type="InterPro" id="IPR035176">
    <property type="entry name" value="PEP"/>
</dbReference>
<evidence type="ECO:0008006" key="6">
    <source>
        <dbReference type="Google" id="ProtNLM"/>
    </source>
</evidence>
<dbReference type="GO" id="GO:0045087">
    <property type="term" value="P:innate immune response"/>
    <property type="evidence" value="ECO:0007669"/>
    <property type="project" value="InterPro"/>
</dbReference>
<proteinExistence type="inferred from homology"/>
<evidence type="ECO:0000256" key="3">
    <source>
        <dbReference type="SAM" id="MobiDB-lite"/>
    </source>
</evidence>
<name>A0A6D2IJB1_9BRAS</name>
<protein>
    <recommendedName>
        <fullName evidence="6">Elicitor peptide 4</fullName>
    </recommendedName>
</protein>
<accession>A0A6D2IJB1</accession>
<dbReference type="AlphaFoldDB" id="A0A6D2IJB1"/>
<dbReference type="OrthoDB" id="1110671at2759"/>
<dbReference type="EMBL" id="CACVBM020001052">
    <property type="protein sequence ID" value="CAA7027145.1"/>
    <property type="molecule type" value="Genomic_DNA"/>
</dbReference>
<feature type="region of interest" description="Disordered" evidence="3">
    <location>
        <begin position="58"/>
        <end position="77"/>
    </location>
</feature>
<dbReference type="Pfam" id="PF17232">
    <property type="entry name" value="Pep1_7"/>
    <property type="match status" value="1"/>
</dbReference>
<gene>
    <name evidence="4" type="ORF">MERR_LOCUS14380</name>
</gene>